<accession>A0A1M4XHH5</accession>
<dbReference type="NCBIfam" id="NF003818">
    <property type="entry name" value="PRK05409.1"/>
    <property type="match status" value="1"/>
</dbReference>
<keyword evidence="2" id="KW-1185">Reference proteome</keyword>
<dbReference type="OrthoDB" id="9763101at2"/>
<dbReference type="STRING" id="2017.SAMN05444320_1027"/>
<dbReference type="SUPFAM" id="SSF51658">
    <property type="entry name" value="Xylose isomerase-like"/>
    <property type="match status" value="1"/>
</dbReference>
<dbReference type="Gene3D" id="3.20.20.150">
    <property type="entry name" value="Divalent-metal-dependent TIM barrel enzymes"/>
    <property type="match status" value="1"/>
</dbReference>
<reference evidence="1 2" key="1">
    <citation type="submission" date="2016-11" db="EMBL/GenBank/DDBJ databases">
        <authorList>
            <person name="Jaros S."/>
            <person name="Januszkiewicz K."/>
            <person name="Wedrychowicz H."/>
        </authorList>
    </citation>
    <scope>NUCLEOTIDE SEQUENCE [LARGE SCALE GENOMIC DNA]</scope>
    <source>
        <strain evidence="1 2">DSM 44523</strain>
    </source>
</reference>
<dbReference type="AlphaFoldDB" id="A0A1M4XHH5"/>
<evidence type="ECO:0000313" key="2">
    <source>
        <dbReference type="Proteomes" id="UP000184501"/>
    </source>
</evidence>
<dbReference type="InterPro" id="IPR007801">
    <property type="entry name" value="MbnB/TglH/ChrH"/>
</dbReference>
<dbReference type="InterPro" id="IPR036237">
    <property type="entry name" value="Xyl_isomerase-like_sf"/>
</dbReference>
<name>A0A1M4XHH5_STRHI</name>
<protein>
    <submittedName>
        <fullName evidence="1">Uncharacterized protein</fullName>
    </submittedName>
</protein>
<dbReference type="PANTHER" id="PTHR42194:SF1">
    <property type="entry name" value="UPF0276 PROTEIN HI_1600"/>
    <property type="match status" value="1"/>
</dbReference>
<dbReference type="Proteomes" id="UP000184501">
    <property type="component" value="Unassembled WGS sequence"/>
</dbReference>
<organism evidence="1 2">
    <name type="scientific">Streptoalloteichus hindustanus</name>
    <dbReference type="NCBI Taxonomy" id="2017"/>
    <lineage>
        <taxon>Bacteria</taxon>
        <taxon>Bacillati</taxon>
        <taxon>Actinomycetota</taxon>
        <taxon>Actinomycetes</taxon>
        <taxon>Pseudonocardiales</taxon>
        <taxon>Pseudonocardiaceae</taxon>
        <taxon>Streptoalloteichus</taxon>
    </lineage>
</organism>
<gene>
    <name evidence="1" type="ORF">SAMN05444320_1027</name>
</gene>
<dbReference type="RefSeq" id="WP_073480341.1">
    <property type="nucleotide sequence ID" value="NZ_FQVN01000002.1"/>
</dbReference>
<dbReference type="EMBL" id="FQVN01000002">
    <property type="protein sequence ID" value="SHE93014.1"/>
    <property type="molecule type" value="Genomic_DNA"/>
</dbReference>
<proteinExistence type="predicted"/>
<dbReference type="Pfam" id="PF05114">
    <property type="entry name" value="MbnB_TglH_ChrH"/>
    <property type="match status" value="1"/>
</dbReference>
<evidence type="ECO:0000313" key="1">
    <source>
        <dbReference type="EMBL" id="SHE93014.1"/>
    </source>
</evidence>
<sequence>MSAPATDARPDAGRRLGVRDLGFGLGLRTPHLRHVREHQPRVDFFEVVSETFLDSHGGRRRALDEISEHYPVVLHGVSLSIGSADPLDFDYLARLKRLAESVRAEWVSDHVCWTGVLGLNTHELLPLPFTEESLAHVVRRVRTAQDFLERRLVLENPSSYVGFTASTLSEWEFLARMAEDADCGLLLDVGNVHVSAANHGFDPEEYLRALPHHRVAQIHLGGHRDHGSHLADTRDCPVADPVWRLYRTAVRLTGGVSTLVEWDDQVPLFPVLEAELATARRHAARAHDQDGADA</sequence>
<dbReference type="PANTHER" id="PTHR42194">
    <property type="entry name" value="UPF0276 PROTEIN HI_1600"/>
    <property type="match status" value="1"/>
</dbReference>